<evidence type="ECO:0000313" key="6">
    <source>
        <dbReference type="EMBL" id="GGJ39901.1"/>
    </source>
</evidence>
<dbReference type="GO" id="GO:0008726">
    <property type="term" value="F:alkanesulfonate monooxygenase activity"/>
    <property type="evidence" value="ECO:0007669"/>
    <property type="project" value="TreeGrafter"/>
</dbReference>
<sequence length="330" mass="35305">MPQSGTPTPAAGVTFGLFTPIVQPINLQAWEDIAGPDELASVAVSAEALGFDFVTVGDHAALAEDESAYYGSARFFDPVATIGFLAARTRRLRFATHVYQLPLRSPLITAKAFATLDVLSDGRIIAGFGVGRRPYEAQAARVRFAERGAVADEYLQAVLKLWSGQPASQQSRFVEMDGLVCRPRPVQRPRPPVWVGGDRFVGLRRALDLGDAWTPWALTPDQVAGFLARAAQHRGGLPPGFRVVVPIAPLGGRAPRGEPAPPRTTPGARAAQACLQLLKRWRLAGATDFIVDLPSPSQAALTEAMAWFSSDVLSHVEHTAPPDGAATPHP</sequence>
<evidence type="ECO:0000256" key="2">
    <source>
        <dbReference type="ARBA" id="ARBA00022643"/>
    </source>
</evidence>
<dbReference type="Pfam" id="PF00296">
    <property type="entry name" value="Bac_luciferase"/>
    <property type="match status" value="1"/>
</dbReference>
<feature type="domain" description="Luciferase-like" evidence="5">
    <location>
        <begin position="14"/>
        <end position="247"/>
    </location>
</feature>
<dbReference type="AlphaFoldDB" id="A0A917NY53"/>
<dbReference type="NCBIfam" id="TIGR03619">
    <property type="entry name" value="F420_Rv2161c"/>
    <property type="match status" value="1"/>
</dbReference>
<keyword evidence="3" id="KW-0560">Oxidoreductase</keyword>
<dbReference type="PANTHER" id="PTHR42847">
    <property type="entry name" value="ALKANESULFONATE MONOOXYGENASE"/>
    <property type="match status" value="1"/>
</dbReference>
<dbReference type="EMBL" id="BMQA01000024">
    <property type="protein sequence ID" value="GGJ39901.1"/>
    <property type="molecule type" value="Genomic_DNA"/>
</dbReference>
<proteinExistence type="predicted"/>
<dbReference type="PANTHER" id="PTHR42847:SF4">
    <property type="entry name" value="ALKANESULFONATE MONOOXYGENASE-RELATED"/>
    <property type="match status" value="1"/>
</dbReference>
<evidence type="ECO:0000256" key="3">
    <source>
        <dbReference type="ARBA" id="ARBA00023002"/>
    </source>
</evidence>
<evidence type="ECO:0000256" key="4">
    <source>
        <dbReference type="ARBA" id="ARBA00023033"/>
    </source>
</evidence>
<keyword evidence="1" id="KW-0285">Flavoprotein</keyword>
<evidence type="ECO:0000256" key="1">
    <source>
        <dbReference type="ARBA" id="ARBA00022630"/>
    </source>
</evidence>
<dbReference type="Proteomes" id="UP000657574">
    <property type="component" value="Unassembled WGS sequence"/>
</dbReference>
<evidence type="ECO:0000259" key="5">
    <source>
        <dbReference type="Pfam" id="PF00296"/>
    </source>
</evidence>
<dbReference type="InterPro" id="IPR036661">
    <property type="entry name" value="Luciferase-like_sf"/>
</dbReference>
<dbReference type="GO" id="GO:0046306">
    <property type="term" value="P:alkanesulfonate catabolic process"/>
    <property type="evidence" value="ECO:0007669"/>
    <property type="project" value="TreeGrafter"/>
</dbReference>
<keyword evidence="2" id="KW-0288">FMN</keyword>
<organism evidence="6 7">
    <name type="scientific">Streptomyces brasiliensis</name>
    <dbReference type="NCBI Taxonomy" id="1954"/>
    <lineage>
        <taxon>Bacteria</taxon>
        <taxon>Bacillati</taxon>
        <taxon>Actinomycetota</taxon>
        <taxon>Actinomycetes</taxon>
        <taxon>Kitasatosporales</taxon>
        <taxon>Streptomycetaceae</taxon>
        <taxon>Streptomyces</taxon>
    </lineage>
</organism>
<dbReference type="SUPFAM" id="SSF51679">
    <property type="entry name" value="Bacterial luciferase-like"/>
    <property type="match status" value="1"/>
</dbReference>
<protein>
    <recommendedName>
        <fullName evidence="5">Luciferase-like domain-containing protein</fullName>
    </recommendedName>
</protein>
<name>A0A917NY53_9ACTN</name>
<evidence type="ECO:0000313" key="7">
    <source>
        <dbReference type="Proteomes" id="UP000657574"/>
    </source>
</evidence>
<keyword evidence="4" id="KW-0503">Monooxygenase</keyword>
<dbReference type="InterPro" id="IPR019921">
    <property type="entry name" value="Lucif-like_OxRdtase_Rv2161c"/>
</dbReference>
<gene>
    <name evidence="6" type="ORF">GCM10010121_058750</name>
</gene>
<accession>A0A917NY53</accession>
<keyword evidence="7" id="KW-1185">Reference proteome</keyword>
<dbReference type="InterPro" id="IPR011251">
    <property type="entry name" value="Luciferase-like_dom"/>
</dbReference>
<reference evidence="6" key="1">
    <citation type="journal article" date="2014" name="Int. J. Syst. Evol. Microbiol.">
        <title>Complete genome sequence of Corynebacterium casei LMG S-19264T (=DSM 44701T), isolated from a smear-ripened cheese.</title>
        <authorList>
            <consortium name="US DOE Joint Genome Institute (JGI-PGF)"/>
            <person name="Walter F."/>
            <person name="Albersmeier A."/>
            <person name="Kalinowski J."/>
            <person name="Ruckert C."/>
        </authorList>
    </citation>
    <scope>NUCLEOTIDE SEQUENCE</scope>
    <source>
        <strain evidence="6">JCM 3086</strain>
    </source>
</reference>
<comment type="caution">
    <text evidence="6">The sequence shown here is derived from an EMBL/GenBank/DDBJ whole genome shotgun (WGS) entry which is preliminary data.</text>
</comment>
<dbReference type="InterPro" id="IPR050172">
    <property type="entry name" value="SsuD_RutA_monooxygenase"/>
</dbReference>
<reference evidence="6" key="2">
    <citation type="submission" date="2020-09" db="EMBL/GenBank/DDBJ databases">
        <authorList>
            <person name="Sun Q."/>
            <person name="Ohkuma M."/>
        </authorList>
    </citation>
    <scope>NUCLEOTIDE SEQUENCE</scope>
    <source>
        <strain evidence="6">JCM 3086</strain>
    </source>
</reference>
<dbReference type="Gene3D" id="3.20.20.30">
    <property type="entry name" value="Luciferase-like domain"/>
    <property type="match status" value="1"/>
</dbReference>
<dbReference type="RefSeq" id="WP_189314295.1">
    <property type="nucleotide sequence ID" value="NZ_BMQA01000024.1"/>
</dbReference>